<protein>
    <submittedName>
        <fullName evidence="2">Uncharacterized protein</fullName>
    </submittedName>
</protein>
<evidence type="ECO:0000313" key="2">
    <source>
        <dbReference type="EMBL" id="RPA87786.1"/>
    </source>
</evidence>
<feature type="region of interest" description="Disordered" evidence="1">
    <location>
        <begin position="387"/>
        <end position="427"/>
    </location>
</feature>
<accession>A0A3N4IPU0</accession>
<feature type="region of interest" description="Disordered" evidence="1">
    <location>
        <begin position="440"/>
        <end position="466"/>
    </location>
</feature>
<dbReference type="Proteomes" id="UP000275078">
    <property type="component" value="Unassembled WGS sequence"/>
</dbReference>
<reference evidence="2 3" key="1">
    <citation type="journal article" date="2018" name="Nat. Ecol. Evol.">
        <title>Pezizomycetes genomes reveal the molecular basis of ectomycorrhizal truffle lifestyle.</title>
        <authorList>
            <person name="Murat C."/>
            <person name="Payen T."/>
            <person name="Noel B."/>
            <person name="Kuo A."/>
            <person name="Morin E."/>
            <person name="Chen J."/>
            <person name="Kohler A."/>
            <person name="Krizsan K."/>
            <person name="Balestrini R."/>
            <person name="Da Silva C."/>
            <person name="Montanini B."/>
            <person name="Hainaut M."/>
            <person name="Levati E."/>
            <person name="Barry K.W."/>
            <person name="Belfiori B."/>
            <person name="Cichocki N."/>
            <person name="Clum A."/>
            <person name="Dockter R.B."/>
            <person name="Fauchery L."/>
            <person name="Guy J."/>
            <person name="Iotti M."/>
            <person name="Le Tacon F."/>
            <person name="Lindquist E.A."/>
            <person name="Lipzen A."/>
            <person name="Malagnac F."/>
            <person name="Mello A."/>
            <person name="Molinier V."/>
            <person name="Miyauchi S."/>
            <person name="Poulain J."/>
            <person name="Riccioni C."/>
            <person name="Rubini A."/>
            <person name="Sitrit Y."/>
            <person name="Splivallo R."/>
            <person name="Traeger S."/>
            <person name="Wang M."/>
            <person name="Zifcakova L."/>
            <person name="Wipf D."/>
            <person name="Zambonelli A."/>
            <person name="Paolocci F."/>
            <person name="Nowrousian M."/>
            <person name="Ottonello S."/>
            <person name="Baldrian P."/>
            <person name="Spatafora J.W."/>
            <person name="Henrissat B."/>
            <person name="Nagy L.G."/>
            <person name="Aury J.M."/>
            <person name="Wincker P."/>
            <person name="Grigoriev I.V."/>
            <person name="Bonfante P."/>
            <person name="Martin F.M."/>
        </authorList>
    </citation>
    <scope>NUCLEOTIDE SEQUENCE [LARGE SCALE GENOMIC DNA]</scope>
    <source>
        <strain evidence="2 3">RN42</strain>
    </source>
</reference>
<gene>
    <name evidence="2" type="ORF">BJ508DRAFT_301018</name>
</gene>
<feature type="region of interest" description="Disordered" evidence="1">
    <location>
        <begin position="1"/>
        <end position="20"/>
    </location>
</feature>
<sequence length="521" mass="59470">MFSNIDNGTRERRLSNMSTATSPFARSMIHTDINALVQRAQEMTLNGGMNDNGPYMPAAATQENSNQMAVFTTNMPLAVRPPNNPSGQTLPPFAPRWQQIYSEDTSEPIVINTLALDIPGRKHTLNVLWEQLDGLKYTCSSDDKKFKTAVIAEAKQLFQNALDEFFLRDGEGTRVRLGYFFRSHVKGFMISFRSEQEVWLARDHANGWLANLHLPHCGGFGVPNQGAGHARLFEIWGGIILKNVQLSEDLLKEIWSYKRGGNGGGNATGRDRPRFGETMWRKFEEENTMWHTDGVPLEYRVRRIEYLGGARRGHTVAVFFHDRDTAEYFFCNEGLVKLCGQTLPVTDFYRQTGIFDTRWEGRNEDIERIRVRNMKFAREFLEEQTKEDIHKRTVNSSSNAVVKQDGKSDGNLNDSPETEHSAPTEYRNVNEQPQYEKYPFGQQQQHQHHQQQAHTNPPRGPRALSMSMSQSYNNAQQHNNTNSHNNIPLNPKMNYENTNINKVGVNGNGEVVEQPIYKGMQ</sequence>
<dbReference type="EMBL" id="ML119646">
    <property type="protein sequence ID" value="RPA87786.1"/>
    <property type="molecule type" value="Genomic_DNA"/>
</dbReference>
<organism evidence="2 3">
    <name type="scientific">Ascobolus immersus RN42</name>
    <dbReference type="NCBI Taxonomy" id="1160509"/>
    <lineage>
        <taxon>Eukaryota</taxon>
        <taxon>Fungi</taxon>
        <taxon>Dikarya</taxon>
        <taxon>Ascomycota</taxon>
        <taxon>Pezizomycotina</taxon>
        <taxon>Pezizomycetes</taxon>
        <taxon>Pezizales</taxon>
        <taxon>Ascobolaceae</taxon>
        <taxon>Ascobolus</taxon>
    </lineage>
</organism>
<name>A0A3N4IPU0_ASCIM</name>
<evidence type="ECO:0000256" key="1">
    <source>
        <dbReference type="SAM" id="MobiDB-lite"/>
    </source>
</evidence>
<evidence type="ECO:0000313" key="3">
    <source>
        <dbReference type="Proteomes" id="UP000275078"/>
    </source>
</evidence>
<proteinExistence type="predicted"/>
<keyword evidence="3" id="KW-1185">Reference proteome</keyword>
<dbReference type="AlphaFoldDB" id="A0A3N4IPU0"/>